<dbReference type="AlphaFoldDB" id="A0A8X7R6Z6"/>
<keyword evidence="3" id="KW-1185">Reference proteome</keyword>
<organism evidence="2 3">
    <name type="scientific">Brassica carinata</name>
    <name type="common">Ethiopian mustard</name>
    <name type="synonym">Abyssinian cabbage</name>
    <dbReference type="NCBI Taxonomy" id="52824"/>
    <lineage>
        <taxon>Eukaryota</taxon>
        <taxon>Viridiplantae</taxon>
        <taxon>Streptophyta</taxon>
        <taxon>Embryophyta</taxon>
        <taxon>Tracheophyta</taxon>
        <taxon>Spermatophyta</taxon>
        <taxon>Magnoliopsida</taxon>
        <taxon>eudicotyledons</taxon>
        <taxon>Gunneridae</taxon>
        <taxon>Pentapetalae</taxon>
        <taxon>rosids</taxon>
        <taxon>malvids</taxon>
        <taxon>Brassicales</taxon>
        <taxon>Brassicaceae</taxon>
        <taxon>Brassiceae</taxon>
        <taxon>Brassica</taxon>
    </lineage>
</organism>
<dbReference type="OrthoDB" id="1721574at2759"/>
<reference evidence="2 3" key="1">
    <citation type="submission" date="2020-02" db="EMBL/GenBank/DDBJ databases">
        <authorList>
            <person name="Ma Q."/>
            <person name="Huang Y."/>
            <person name="Song X."/>
            <person name="Pei D."/>
        </authorList>
    </citation>
    <scope>NUCLEOTIDE SEQUENCE [LARGE SCALE GENOMIC DNA]</scope>
    <source>
        <strain evidence="2">Sxm20200214</strain>
        <tissue evidence="2">Leaf</tissue>
    </source>
</reference>
<comment type="caution">
    <text evidence="2">The sequence shown here is derived from an EMBL/GenBank/DDBJ whole genome shotgun (WGS) entry which is preliminary data.</text>
</comment>
<dbReference type="Proteomes" id="UP000886595">
    <property type="component" value="Unassembled WGS sequence"/>
</dbReference>
<evidence type="ECO:0000259" key="1">
    <source>
        <dbReference type="Pfam" id="PF24626"/>
    </source>
</evidence>
<feature type="domain" description="Tf2-1-like SH3-like" evidence="1">
    <location>
        <begin position="39"/>
        <end position="100"/>
    </location>
</feature>
<sequence>MAEEILSVKEAVKAKLEATGQKNKVAADKRRRIEIFKEGDDVMVFLRKERFPVGTYNKLQQRKYGPFKVLRKINDNAYVVALPESMNISNTFNVADIHEYQADEILYPDENLETDVGRIS</sequence>
<evidence type="ECO:0000313" key="2">
    <source>
        <dbReference type="EMBL" id="KAG2282712.1"/>
    </source>
</evidence>
<proteinExistence type="predicted"/>
<gene>
    <name evidence="2" type="ORF">Bca52824_053932</name>
</gene>
<evidence type="ECO:0000313" key="3">
    <source>
        <dbReference type="Proteomes" id="UP000886595"/>
    </source>
</evidence>
<accession>A0A8X7R6Z6</accession>
<dbReference type="Pfam" id="PF24626">
    <property type="entry name" value="SH3_Tf2-1"/>
    <property type="match status" value="1"/>
</dbReference>
<protein>
    <recommendedName>
        <fullName evidence="1">Tf2-1-like SH3-like domain-containing protein</fullName>
    </recommendedName>
</protein>
<dbReference type="InterPro" id="IPR056924">
    <property type="entry name" value="SH3_Tf2-1"/>
</dbReference>
<dbReference type="EMBL" id="JAAMPC010000011">
    <property type="protein sequence ID" value="KAG2282712.1"/>
    <property type="molecule type" value="Genomic_DNA"/>
</dbReference>
<name>A0A8X7R6Z6_BRACI</name>